<dbReference type="SUPFAM" id="SSF55729">
    <property type="entry name" value="Acyl-CoA N-acyltransferases (Nat)"/>
    <property type="match status" value="1"/>
</dbReference>
<evidence type="ECO:0000313" key="5">
    <source>
        <dbReference type="Proteomes" id="UP000316639"/>
    </source>
</evidence>
<evidence type="ECO:0000256" key="1">
    <source>
        <dbReference type="ARBA" id="ARBA00022679"/>
    </source>
</evidence>
<evidence type="ECO:0000313" key="4">
    <source>
        <dbReference type="EMBL" id="TWP47396.1"/>
    </source>
</evidence>
<dbReference type="RefSeq" id="WP_146357816.1">
    <property type="nucleotide sequence ID" value="NZ_VOBR01000026.1"/>
</dbReference>
<dbReference type="InterPro" id="IPR016181">
    <property type="entry name" value="Acyl_CoA_acyltransferase"/>
</dbReference>
<organism evidence="4 5">
    <name type="scientific">Lentzea tibetensis</name>
    <dbReference type="NCBI Taxonomy" id="2591470"/>
    <lineage>
        <taxon>Bacteria</taxon>
        <taxon>Bacillati</taxon>
        <taxon>Actinomycetota</taxon>
        <taxon>Actinomycetes</taxon>
        <taxon>Pseudonocardiales</taxon>
        <taxon>Pseudonocardiaceae</taxon>
        <taxon>Lentzea</taxon>
    </lineage>
</organism>
<keyword evidence="5" id="KW-1185">Reference proteome</keyword>
<protein>
    <submittedName>
        <fullName evidence="4">GNAT family N-acetyltransferase</fullName>
    </submittedName>
</protein>
<evidence type="ECO:0000256" key="2">
    <source>
        <dbReference type="ARBA" id="ARBA00023315"/>
    </source>
</evidence>
<sequence length="194" mass="20960">MELLWPSEADERLRSEVHAVVHAVVAAGGAIGYHSPPGRERVDAWLDDVLKQVRAGDAALVVALVDGSVAALALWRRGSAAVHRRQAEVQQVMAHPARRGLGLGQHVMAALVSHARTAGLELLTLFTRGNNHGAIELYESLGFRECGRIPNAIAVGAERWDEVWMHLPLGFPDDVALRGSSPEGHGYSPRRAQP</sequence>
<dbReference type="AlphaFoldDB" id="A0A563EK38"/>
<dbReference type="GO" id="GO:0016747">
    <property type="term" value="F:acyltransferase activity, transferring groups other than amino-acyl groups"/>
    <property type="evidence" value="ECO:0007669"/>
    <property type="project" value="InterPro"/>
</dbReference>
<evidence type="ECO:0000259" key="3">
    <source>
        <dbReference type="PROSITE" id="PS51186"/>
    </source>
</evidence>
<keyword evidence="1 4" id="KW-0808">Transferase</keyword>
<dbReference type="EMBL" id="VOBR01000026">
    <property type="protein sequence ID" value="TWP47396.1"/>
    <property type="molecule type" value="Genomic_DNA"/>
</dbReference>
<dbReference type="Proteomes" id="UP000316639">
    <property type="component" value="Unassembled WGS sequence"/>
</dbReference>
<dbReference type="CDD" id="cd04301">
    <property type="entry name" value="NAT_SF"/>
    <property type="match status" value="1"/>
</dbReference>
<feature type="domain" description="N-acetyltransferase" evidence="3">
    <location>
        <begin position="1"/>
        <end position="170"/>
    </location>
</feature>
<dbReference type="InterPro" id="IPR000182">
    <property type="entry name" value="GNAT_dom"/>
</dbReference>
<comment type="caution">
    <text evidence="4">The sequence shown here is derived from an EMBL/GenBank/DDBJ whole genome shotgun (WGS) entry which is preliminary data.</text>
</comment>
<proteinExistence type="predicted"/>
<dbReference type="InterPro" id="IPR050832">
    <property type="entry name" value="Bact_Acetyltransf"/>
</dbReference>
<dbReference type="OrthoDB" id="9803907at2"/>
<accession>A0A563EK38</accession>
<keyword evidence="2" id="KW-0012">Acyltransferase</keyword>
<dbReference type="Pfam" id="PF00583">
    <property type="entry name" value="Acetyltransf_1"/>
    <property type="match status" value="1"/>
</dbReference>
<gene>
    <name evidence="4" type="ORF">FKR81_32285</name>
</gene>
<dbReference type="PANTHER" id="PTHR43877">
    <property type="entry name" value="AMINOALKYLPHOSPHONATE N-ACETYLTRANSFERASE-RELATED-RELATED"/>
    <property type="match status" value="1"/>
</dbReference>
<dbReference type="Gene3D" id="3.40.630.30">
    <property type="match status" value="1"/>
</dbReference>
<dbReference type="PROSITE" id="PS51186">
    <property type="entry name" value="GNAT"/>
    <property type="match status" value="1"/>
</dbReference>
<reference evidence="4 5" key="1">
    <citation type="submission" date="2019-07" db="EMBL/GenBank/DDBJ databases">
        <title>Lentzea xizangensis sp. nov., isolated from Qinghai-Tibetan Plateau Soils.</title>
        <authorList>
            <person name="Huang J."/>
        </authorList>
    </citation>
    <scope>NUCLEOTIDE SEQUENCE [LARGE SCALE GENOMIC DNA]</scope>
    <source>
        <strain evidence="4 5">FXJ1.1311</strain>
    </source>
</reference>
<name>A0A563EK38_9PSEU</name>